<dbReference type="AlphaFoldDB" id="X0U8P2"/>
<protein>
    <submittedName>
        <fullName evidence="2">Uncharacterized protein</fullName>
    </submittedName>
</protein>
<feature type="non-terminal residue" evidence="2">
    <location>
        <position position="68"/>
    </location>
</feature>
<proteinExistence type="predicted"/>
<dbReference type="EMBL" id="BARS01027872">
    <property type="protein sequence ID" value="GAG01905.1"/>
    <property type="molecule type" value="Genomic_DNA"/>
</dbReference>
<reference evidence="2" key="1">
    <citation type="journal article" date="2014" name="Front. Microbiol.">
        <title>High frequency of phylogenetically diverse reductive dehalogenase-homologous genes in deep subseafloor sedimentary metagenomes.</title>
        <authorList>
            <person name="Kawai M."/>
            <person name="Futagami T."/>
            <person name="Toyoda A."/>
            <person name="Takaki Y."/>
            <person name="Nishi S."/>
            <person name="Hori S."/>
            <person name="Arai W."/>
            <person name="Tsubouchi T."/>
            <person name="Morono Y."/>
            <person name="Uchiyama I."/>
            <person name="Ito T."/>
            <person name="Fujiyama A."/>
            <person name="Inagaki F."/>
            <person name="Takami H."/>
        </authorList>
    </citation>
    <scope>NUCLEOTIDE SEQUENCE</scope>
    <source>
        <strain evidence="2">Expedition CK06-06</strain>
    </source>
</reference>
<feature type="region of interest" description="Disordered" evidence="1">
    <location>
        <begin position="1"/>
        <end position="26"/>
    </location>
</feature>
<comment type="caution">
    <text evidence="2">The sequence shown here is derived from an EMBL/GenBank/DDBJ whole genome shotgun (WGS) entry which is preliminary data.</text>
</comment>
<accession>X0U8P2</accession>
<name>X0U8P2_9ZZZZ</name>
<sequence>MSKSPFYKNGGPIGPRESKCAKGKRLQKEEYMKDGKAEQYKIEVKEFGCVNGEWKLKPTDDGEQPINT</sequence>
<evidence type="ECO:0000256" key="1">
    <source>
        <dbReference type="SAM" id="MobiDB-lite"/>
    </source>
</evidence>
<organism evidence="2">
    <name type="scientific">marine sediment metagenome</name>
    <dbReference type="NCBI Taxonomy" id="412755"/>
    <lineage>
        <taxon>unclassified sequences</taxon>
        <taxon>metagenomes</taxon>
        <taxon>ecological metagenomes</taxon>
    </lineage>
</organism>
<evidence type="ECO:0000313" key="2">
    <source>
        <dbReference type="EMBL" id="GAG01905.1"/>
    </source>
</evidence>
<gene>
    <name evidence="2" type="ORF">S01H1_43738</name>
</gene>
<feature type="compositionally biased region" description="Basic and acidic residues" evidence="1">
    <location>
        <begin position="16"/>
        <end position="26"/>
    </location>
</feature>